<proteinExistence type="predicted"/>
<protein>
    <submittedName>
        <fullName evidence="2">Aminoglycoside 6'-N-acetyltransferase</fullName>
    </submittedName>
</protein>
<feature type="domain" description="N-acetyltransferase" evidence="1">
    <location>
        <begin position="7"/>
        <end position="171"/>
    </location>
</feature>
<name>A0A3D9SF70_9BACL</name>
<evidence type="ECO:0000259" key="1">
    <source>
        <dbReference type="PROSITE" id="PS51186"/>
    </source>
</evidence>
<dbReference type="PANTHER" id="PTHR43415:SF3">
    <property type="entry name" value="GNAT-FAMILY ACETYLTRANSFERASE"/>
    <property type="match status" value="1"/>
</dbReference>
<evidence type="ECO:0000313" key="3">
    <source>
        <dbReference type="Proteomes" id="UP000256304"/>
    </source>
</evidence>
<dbReference type="Pfam" id="PF13523">
    <property type="entry name" value="Acetyltransf_8"/>
    <property type="match status" value="1"/>
</dbReference>
<dbReference type="PROSITE" id="PS51186">
    <property type="entry name" value="GNAT"/>
    <property type="match status" value="1"/>
</dbReference>
<dbReference type="GO" id="GO:0016747">
    <property type="term" value="F:acyltransferase activity, transferring groups other than amino-acyl groups"/>
    <property type="evidence" value="ECO:0007669"/>
    <property type="project" value="InterPro"/>
</dbReference>
<dbReference type="RefSeq" id="WP_116187252.1">
    <property type="nucleotide sequence ID" value="NZ_QTTN01000001.1"/>
</dbReference>
<dbReference type="EMBL" id="QTTN01000001">
    <property type="protein sequence ID" value="REE94539.1"/>
    <property type="molecule type" value="Genomic_DNA"/>
</dbReference>
<sequence>MIFNIEVNLRKMTTDDYSCMLGWRNDPEVMRFYGNPNDIHTMEKVIQKYQARVDGADRKIPCIIEYLGNPVGYLQYYELDSEQKQEYEQDAQLNMIGMDIFMGSSEHRNKGIATQAIQLLQSYLREKSIAGRIILKTAIDNPTAARCYEKCGFVKIKALSEKLILMEYSFN</sequence>
<evidence type="ECO:0000313" key="2">
    <source>
        <dbReference type="EMBL" id="REE94539.1"/>
    </source>
</evidence>
<dbReference type="AlphaFoldDB" id="A0A3D9SF70"/>
<dbReference type="CDD" id="cd04301">
    <property type="entry name" value="NAT_SF"/>
    <property type="match status" value="1"/>
</dbReference>
<organism evidence="2 3">
    <name type="scientific">Paenibacillus taihuensis</name>
    <dbReference type="NCBI Taxonomy" id="1156355"/>
    <lineage>
        <taxon>Bacteria</taxon>
        <taxon>Bacillati</taxon>
        <taxon>Bacillota</taxon>
        <taxon>Bacilli</taxon>
        <taxon>Bacillales</taxon>
        <taxon>Paenibacillaceae</taxon>
        <taxon>Paenibacillus</taxon>
    </lineage>
</organism>
<keyword evidence="3" id="KW-1185">Reference proteome</keyword>
<dbReference type="PANTHER" id="PTHR43415">
    <property type="entry name" value="SPERMIDINE N(1)-ACETYLTRANSFERASE"/>
    <property type="match status" value="1"/>
</dbReference>
<dbReference type="InterPro" id="IPR000182">
    <property type="entry name" value="GNAT_dom"/>
</dbReference>
<comment type="caution">
    <text evidence="2">The sequence shown here is derived from an EMBL/GenBank/DDBJ whole genome shotgun (WGS) entry which is preliminary data.</text>
</comment>
<dbReference type="Gene3D" id="3.40.630.30">
    <property type="match status" value="1"/>
</dbReference>
<reference evidence="2 3" key="1">
    <citation type="submission" date="2018-08" db="EMBL/GenBank/DDBJ databases">
        <title>Genomic Encyclopedia of Type Strains, Phase III (KMG-III): the genomes of soil and plant-associated and newly described type strains.</title>
        <authorList>
            <person name="Whitman W."/>
        </authorList>
    </citation>
    <scope>NUCLEOTIDE SEQUENCE [LARGE SCALE GENOMIC DNA]</scope>
    <source>
        <strain evidence="2 3">CGMCC 1.10966</strain>
    </source>
</reference>
<dbReference type="OrthoDB" id="9795206at2"/>
<keyword evidence="2" id="KW-0808">Transferase</keyword>
<dbReference type="Proteomes" id="UP000256304">
    <property type="component" value="Unassembled WGS sequence"/>
</dbReference>
<dbReference type="SUPFAM" id="SSF55729">
    <property type="entry name" value="Acyl-CoA N-acyltransferases (Nat)"/>
    <property type="match status" value="1"/>
</dbReference>
<gene>
    <name evidence="2" type="ORF">A8990_101335</name>
</gene>
<dbReference type="InterPro" id="IPR016181">
    <property type="entry name" value="Acyl_CoA_acyltransferase"/>
</dbReference>
<accession>A0A3D9SF70</accession>